<dbReference type="GO" id="GO:0016787">
    <property type="term" value="F:hydrolase activity"/>
    <property type="evidence" value="ECO:0007669"/>
    <property type="project" value="UniProtKB-KW"/>
</dbReference>
<gene>
    <name evidence="4" type="ORF">ENM30_00070</name>
    <name evidence="3" type="ORF">ENT82_00420</name>
    <name evidence="2" type="ORF">ENU43_06600</name>
</gene>
<dbReference type="AlphaFoldDB" id="A0A7C4HX76"/>
<dbReference type="PANTHER" id="PTHR23131">
    <property type="entry name" value="ENDORIBONUCLEASE LACTB2"/>
    <property type="match status" value="1"/>
</dbReference>
<comment type="caution">
    <text evidence="3">The sequence shown here is derived from an EMBL/GenBank/DDBJ whole genome shotgun (WGS) entry which is preliminary data.</text>
</comment>
<proteinExistence type="predicted"/>
<feature type="domain" description="Metallo-beta-lactamase" evidence="1">
    <location>
        <begin position="23"/>
        <end position="211"/>
    </location>
</feature>
<dbReference type="EMBL" id="DRXG01000002">
    <property type="protein sequence ID" value="HHN51688.1"/>
    <property type="molecule type" value="Genomic_DNA"/>
</dbReference>
<evidence type="ECO:0000313" key="3">
    <source>
        <dbReference type="EMBL" id="HGN89583.1"/>
    </source>
</evidence>
<name>A0A7C4HX76_CALS0</name>
<dbReference type="EMBL" id="DTCM01000080">
    <property type="protein sequence ID" value="HGL41316.1"/>
    <property type="molecule type" value="Genomic_DNA"/>
</dbReference>
<reference evidence="3" key="1">
    <citation type="journal article" date="2020" name="mSystems">
        <title>Genome- and Community-Level Interaction Insights into Carbon Utilization and Element Cycling Functions of Hydrothermarchaeota in Hydrothermal Sediment.</title>
        <authorList>
            <person name="Zhou Z."/>
            <person name="Liu Y."/>
            <person name="Xu W."/>
            <person name="Pan J."/>
            <person name="Luo Z.H."/>
            <person name="Li M."/>
        </authorList>
    </citation>
    <scope>NUCLEOTIDE SEQUENCE [LARGE SCALE GENOMIC DNA]</scope>
    <source>
        <strain evidence="4">SpSt-1073</strain>
        <strain evidence="3">SpSt-613</strain>
        <strain evidence="2">SpSt-669</strain>
    </source>
</reference>
<dbReference type="EMBL" id="DTAD01000008">
    <property type="protein sequence ID" value="HGN89583.1"/>
    <property type="molecule type" value="Genomic_DNA"/>
</dbReference>
<dbReference type="SMART" id="SM00849">
    <property type="entry name" value="Lactamase_B"/>
    <property type="match status" value="1"/>
</dbReference>
<evidence type="ECO:0000313" key="4">
    <source>
        <dbReference type="EMBL" id="HHN51688.1"/>
    </source>
</evidence>
<organism evidence="3">
    <name type="scientific">Caldiarchaeum subterraneum</name>
    <dbReference type="NCBI Taxonomy" id="311458"/>
    <lineage>
        <taxon>Archaea</taxon>
        <taxon>Nitrososphaerota</taxon>
        <taxon>Candidatus Caldarchaeales</taxon>
        <taxon>Candidatus Caldarchaeaceae</taxon>
        <taxon>Candidatus Caldarchaeum</taxon>
    </lineage>
</organism>
<dbReference type="Gene3D" id="3.60.15.10">
    <property type="entry name" value="Ribonuclease Z/Hydroxyacylglutathione hydrolase-like"/>
    <property type="match status" value="1"/>
</dbReference>
<sequence>MAETWELAEGVEVVELDGDVELPVRCFLLKEDEKRILVDTGYGETVPQLLNILEKRRLSSIVLTHLHIDHSGGALAVKKAKNIPIIYHRLELETLNQAINLDKSIHRMFADVSVDFLQEALHVLKVLPAPDFFAEDGMAMSMWRLMHTPGHTPGHVILVGENHAITGDLILVKETSNVAYVPLPGYHPLRNYLESLVKVASLDVEMLVPSHGPLIKDPMPRVREIFSHHRERLRQAASALEKGRTSIREVAEEIRWSKGSFSSLTPLDKWLALLETISHLDFLAETGYAIHGNSLTYTLSNNPDWRNVEQKLEQLSNGIYRP</sequence>
<dbReference type="InterPro" id="IPR036866">
    <property type="entry name" value="RibonucZ/Hydroxyglut_hydro"/>
</dbReference>
<evidence type="ECO:0000259" key="1">
    <source>
        <dbReference type="SMART" id="SM00849"/>
    </source>
</evidence>
<protein>
    <submittedName>
        <fullName evidence="3">MBL fold metallo-hydrolase</fullName>
    </submittedName>
</protein>
<accession>A0A7C4HX76</accession>
<dbReference type="InterPro" id="IPR001279">
    <property type="entry name" value="Metallo-B-lactamas"/>
</dbReference>
<keyword evidence="3" id="KW-0378">Hydrolase</keyword>
<dbReference type="SUPFAM" id="SSF56281">
    <property type="entry name" value="Metallo-hydrolase/oxidoreductase"/>
    <property type="match status" value="1"/>
</dbReference>
<evidence type="ECO:0000313" key="2">
    <source>
        <dbReference type="EMBL" id="HGL41316.1"/>
    </source>
</evidence>
<dbReference type="PANTHER" id="PTHR23131:SF4">
    <property type="entry name" value="METALLO-BETA-LACTAMASE SUPERFAMILY POTEIN"/>
    <property type="match status" value="1"/>
</dbReference>
<dbReference type="InterPro" id="IPR050662">
    <property type="entry name" value="Sec-metab_biosynth-thioest"/>
</dbReference>
<dbReference type="Pfam" id="PF00753">
    <property type="entry name" value="Lactamase_B"/>
    <property type="match status" value="1"/>
</dbReference>